<dbReference type="EMBL" id="JMIH01000034">
    <property type="protein sequence ID" value="KEO71861.1"/>
    <property type="molecule type" value="Genomic_DNA"/>
</dbReference>
<proteinExistence type="predicted"/>
<comment type="caution">
    <text evidence="3">The sequence shown here is derived from an EMBL/GenBank/DDBJ whole genome shotgun (WGS) entry which is preliminary data.</text>
</comment>
<dbReference type="InterPro" id="IPR014710">
    <property type="entry name" value="RmlC-like_jellyroll"/>
</dbReference>
<dbReference type="PANTHER" id="PTHR42742:SF3">
    <property type="entry name" value="FRUCTOKINASE"/>
    <property type="match status" value="1"/>
</dbReference>
<evidence type="ECO:0000256" key="2">
    <source>
        <dbReference type="ARBA" id="ARBA00022833"/>
    </source>
</evidence>
<evidence type="ECO:0000313" key="3">
    <source>
        <dbReference type="EMBL" id="KEO71861.1"/>
    </source>
</evidence>
<keyword evidence="1" id="KW-0479">Metal-binding</keyword>
<dbReference type="Gene3D" id="2.60.120.10">
    <property type="entry name" value="Jelly Rolls"/>
    <property type="match status" value="2"/>
</dbReference>
<protein>
    <submittedName>
        <fullName evidence="3">ROK family transcriptional regulator</fullName>
    </submittedName>
</protein>
<keyword evidence="4" id="KW-1185">Reference proteome</keyword>
<dbReference type="CDD" id="cd07010">
    <property type="entry name" value="cupin_PMI_type_I_N_bac"/>
    <property type="match status" value="1"/>
</dbReference>
<evidence type="ECO:0000313" key="4">
    <source>
        <dbReference type="Proteomes" id="UP000027821"/>
    </source>
</evidence>
<dbReference type="InterPro" id="IPR011051">
    <property type="entry name" value="RmlC_Cupin_sf"/>
</dbReference>
<gene>
    <name evidence="3" type="ORF">EL17_20285</name>
</gene>
<name>A0A074KPH4_9BACT</name>
<dbReference type="STRING" id="1048983.EL17_20285"/>
<organism evidence="3 4">
    <name type="scientific">Anditalea andensis</name>
    <dbReference type="NCBI Taxonomy" id="1048983"/>
    <lineage>
        <taxon>Bacteria</taxon>
        <taxon>Pseudomonadati</taxon>
        <taxon>Bacteroidota</taxon>
        <taxon>Cytophagia</taxon>
        <taxon>Cytophagales</taxon>
        <taxon>Cytophagaceae</taxon>
        <taxon>Anditalea</taxon>
    </lineage>
</organism>
<dbReference type="AlphaFoldDB" id="A0A074KPH4"/>
<accession>A0A074KPH4</accession>
<dbReference type="PANTHER" id="PTHR42742">
    <property type="entry name" value="TRANSCRIPTIONAL REPRESSOR MPRA"/>
    <property type="match status" value="1"/>
</dbReference>
<dbReference type="InterPro" id="IPR051804">
    <property type="entry name" value="Carb_Metab_Reg_Kinase/Isom"/>
</dbReference>
<keyword evidence="2" id="KW-0862">Zinc</keyword>
<dbReference type="SUPFAM" id="SSF51182">
    <property type="entry name" value="RmlC-like cupins"/>
    <property type="match status" value="1"/>
</dbReference>
<dbReference type="GO" id="GO:0046872">
    <property type="term" value="F:metal ion binding"/>
    <property type="evidence" value="ECO:0007669"/>
    <property type="project" value="UniProtKB-KW"/>
</dbReference>
<dbReference type="Proteomes" id="UP000027821">
    <property type="component" value="Unassembled WGS sequence"/>
</dbReference>
<evidence type="ECO:0000256" key="1">
    <source>
        <dbReference type="ARBA" id="ARBA00022723"/>
    </source>
</evidence>
<sequence>MNLEKIRETAQFELPVKRTQAGPRYDIYPIHPIGADLIHVGYDSLAKELAAFDCVKIEGYGGIIFEDLKERLQAAFLRLHRNPIWVNVQDSMKAEVKIDEMVAPFLGGDDPVFGRLADIDLEDYFDLDKLEALTPTDYNETVVFYGTGAHLVPLGGKLVYFDISKNEIQFRSRAGSVTNLGATRPSPPKDMYKRFYFVDWVVLNKYKNRIKNEIDYLVDGQRSHEITWVQGNIWRSCINTITTAPIRVRPWFEPGAWGGQWIKENIKALNQEVENYAWSFELILPENGIIIESSDIMLEFSFDFLMYHSGENILGKDFDTFGFEFPIRFDFLDTFDGGNLSIQCHPQTDYIQKHFGENITQEETYYILDRKDDALVYLGFQEGVKPEAFQEALEKSFKNSEEIDITQYVQSFRSMKHGLYLIPPGTIHSSGKDNLVLEISSTPYIYTFKMYDWLRVDLDGNPRPINIQRGMDNLVFEHAGLSVEEKLISKPQLIEENTECQLEHLPTHEKHLYDVHRFVINTKVTVKTNGKAHVLSLVEGSKLEINSNGQSFTFHYAESFIIPAAAEEYTITNSSDQPIMVIKAFIK</sequence>
<dbReference type="eggNOG" id="COG1482">
    <property type="taxonomic scope" value="Bacteria"/>
</dbReference>
<reference evidence="3 4" key="1">
    <citation type="submission" date="2014-04" db="EMBL/GenBank/DDBJ databases">
        <title>Characterization and application of a salt tolerant electro-active bacterium.</title>
        <authorList>
            <person name="Yang L."/>
            <person name="Wei S."/>
            <person name="Tay Q.X.M."/>
        </authorList>
    </citation>
    <scope>NUCLEOTIDE SEQUENCE [LARGE SCALE GENOMIC DNA]</scope>
    <source>
        <strain evidence="3 4">LY1</strain>
    </source>
</reference>